<dbReference type="PANTHER" id="PTHR45913:SF19">
    <property type="entry name" value="LOW QUALITY PROTEIN: ZINC FINGER BED DOMAIN-CONTAINING PROTEIN 5-LIKE"/>
    <property type="match status" value="1"/>
</dbReference>
<dbReference type="STRING" id="37653.A0A0L8FST0"/>
<organism evidence="1">
    <name type="scientific">Octopus bimaculoides</name>
    <name type="common">California two-spotted octopus</name>
    <dbReference type="NCBI Taxonomy" id="37653"/>
    <lineage>
        <taxon>Eukaryota</taxon>
        <taxon>Metazoa</taxon>
        <taxon>Spiralia</taxon>
        <taxon>Lophotrochozoa</taxon>
        <taxon>Mollusca</taxon>
        <taxon>Cephalopoda</taxon>
        <taxon>Coleoidea</taxon>
        <taxon>Octopodiformes</taxon>
        <taxon>Octopoda</taxon>
        <taxon>Incirrata</taxon>
        <taxon>Octopodidae</taxon>
        <taxon>Octopus</taxon>
    </lineage>
</organism>
<dbReference type="OrthoDB" id="6137485at2759"/>
<protein>
    <submittedName>
        <fullName evidence="1">Uncharacterized protein</fullName>
    </submittedName>
</protein>
<proteinExistence type="predicted"/>
<dbReference type="EMBL" id="KQ426840">
    <property type="protein sequence ID" value="KOF67697.1"/>
    <property type="molecule type" value="Genomic_DNA"/>
</dbReference>
<dbReference type="AlphaFoldDB" id="A0A0L8FST0"/>
<name>A0A0L8FST0_OCTBM</name>
<accession>A0A0L8FST0</accession>
<dbReference type="InterPro" id="IPR012337">
    <property type="entry name" value="RNaseH-like_sf"/>
</dbReference>
<gene>
    <name evidence="1" type="ORF">OCBIM_22009011mg</name>
</gene>
<dbReference type="PANTHER" id="PTHR45913">
    <property type="entry name" value="EPM2A-INTERACTING PROTEIN 1"/>
    <property type="match status" value="1"/>
</dbReference>
<reference evidence="1" key="1">
    <citation type="submission" date="2015-07" db="EMBL/GenBank/DDBJ databases">
        <title>MeaNS - Measles Nucleotide Surveillance Program.</title>
        <authorList>
            <person name="Tran T."/>
            <person name="Druce J."/>
        </authorList>
    </citation>
    <scope>NUCLEOTIDE SEQUENCE</scope>
    <source>
        <strain evidence="1">UCB-OBI-ISO-001</strain>
        <tissue evidence="1">Gonad</tissue>
    </source>
</reference>
<evidence type="ECO:0000313" key="1">
    <source>
        <dbReference type="EMBL" id="KOF67697.1"/>
    </source>
</evidence>
<sequence>MLSHLGSVQLSAESIIKIVLPTGLSKEVCGEIVSKESMVPSKLERHFNSKHSSLKDKKLDYFQRLLEQKSKQQSYFEKIMTVSEQAQLASIQVAEIIALTSKPYMLAESVILPACKKIVKSMFGEKAEKKLNNIPLSNDTIHRRILDMLKNIEDNVQKKLKNSNFALTMDESTDISNKSQLLAIVRFIDENEIINQSLCCKEMSTTTRGQDIFDLITGYLKEINLSWRSCVGICTDGAPCMTGCIKGFVSFVEKENPNLIRSHCFLHREVLVSKILQEDLKVVLHQVVGMVNYIKSRPLKSRLFEQLCKEMDSQHVKLLMHTEVHWLSNSKVLNRVHKLHKELLSFFLQKKQEKFCENLSCEFWMSKMEYLTEIFSELNITNSRMQEVVPIVVTHLTALDKSIYNYFASLKTENYDWIRNPFTNHSSNTELELQEEELATLSKEYPILCKRALAILIQFSTSYICELGFSPLNNIKNKKCERLRTMEEEMRVCLFHI</sequence>
<dbReference type="SUPFAM" id="SSF53098">
    <property type="entry name" value="Ribonuclease H-like"/>
    <property type="match status" value="1"/>
</dbReference>